<name>A0A7R9KY91_9ACAR</name>
<keyword evidence="2" id="KW-0378">Hydrolase</keyword>
<evidence type="ECO:0000313" key="7">
    <source>
        <dbReference type="Proteomes" id="UP000759131"/>
    </source>
</evidence>
<dbReference type="PROSITE" id="PS51845">
    <property type="entry name" value="PDEASE_I_2"/>
    <property type="match status" value="1"/>
</dbReference>
<feature type="region of interest" description="Disordered" evidence="4">
    <location>
        <begin position="278"/>
        <end position="305"/>
    </location>
</feature>
<organism evidence="6">
    <name type="scientific">Medioppia subpectinata</name>
    <dbReference type="NCBI Taxonomy" id="1979941"/>
    <lineage>
        <taxon>Eukaryota</taxon>
        <taxon>Metazoa</taxon>
        <taxon>Ecdysozoa</taxon>
        <taxon>Arthropoda</taxon>
        <taxon>Chelicerata</taxon>
        <taxon>Arachnida</taxon>
        <taxon>Acari</taxon>
        <taxon>Acariformes</taxon>
        <taxon>Sarcoptiformes</taxon>
        <taxon>Oribatida</taxon>
        <taxon>Brachypylina</taxon>
        <taxon>Oppioidea</taxon>
        <taxon>Oppiidae</taxon>
        <taxon>Medioppia</taxon>
    </lineage>
</organism>
<dbReference type="AlphaFoldDB" id="A0A7R9KY91"/>
<protein>
    <recommendedName>
        <fullName evidence="5">PDEase domain-containing protein</fullName>
    </recommendedName>
</protein>
<gene>
    <name evidence="6" type="ORF">OSB1V03_LOCUS10995</name>
</gene>
<dbReference type="InterPro" id="IPR023088">
    <property type="entry name" value="PDEase"/>
</dbReference>
<keyword evidence="7" id="KW-1185">Reference proteome</keyword>
<evidence type="ECO:0000313" key="6">
    <source>
        <dbReference type="EMBL" id="CAD7630583.1"/>
    </source>
</evidence>
<dbReference type="EMBL" id="OC862866">
    <property type="protein sequence ID" value="CAD7630583.1"/>
    <property type="molecule type" value="Genomic_DNA"/>
</dbReference>
<evidence type="ECO:0000256" key="2">
    <source>
        <dbReference type="ARBA" id="ARBA00022801"/>
    </source>
</evidence>
<dbReference type="EMBL" id="CAJPIZ010008291">
    <property type="protein sequence ID" value="CAG2111013.1"/>
    <property type="molecule type" value="Genomic_DNA"/>
</dbReference>
<feature type="binding site" evidence="3">
    <location>
        <position position="19"/>
    </location>
    <ligand>
        <name>Zn(2+)</name>
        <dbReference type="ChEBI" id="CHEBI:29105"/>
        <label>1</label>
    </ligand>
</feature>
<feature type="compositionally biased region" description="Polar residues" evidence="4">
    <location>
        <begin position="293"/>
        <end position="303"/>
    </location>
</feature>
<keyword evidence="1 3" id="KW-0479">Metal-binding</keyword>
<dbReference type="OrthoDB" id="189220at2759"/>
<dbReference type="PRINTS" id="PR00387">
    <property type="entry name" value="PDIESTERASE1"/>
</dbReference>
<dbReference type="GO" id="GO:0004114">
    <property type="term" value="F:3',5'-cyclic-nucleotide phosphodiesterase activity"/>
    <property type="evidence" value="ECO:0007669"/>
    <property type="project" value="InterPro"/>
</dbReference>
<dbReference type="InterPro" id="IPR036971">
    <property type="entry name" value="PDEase_catalytic_dom_sf"/>
</dbReference>
<evidence type="ECO:0000256" key="3">
    <source>
        <dbReference type="PIRSR" id="PIRSR623088-3"/>
    </source>
</evidence>
<reference evidence="6" key="1">
    <citation type="submission" date="2020-11" db="EMBL/GenBank/DDBJ databases">
        <authorList>
            <person name="Tran Van P."/>
        </authorList>
    </citation>
    <scope>NUCLEOTIDE SEQUENCE</scope>
</reference>
<evidence type="ECO:0000256" key="4">
    <source>
        <dbReference type="SAM" id="MobiDB-lite"/>
    </source>
</evidence>
<dbReference type="GO" id="GO:0007165">
    <property type="term" value="P:signal transduction"/>
    <property type="evidence" value="ECO:0007669"/>
    <property type="project" value="InterPro"/>
</dbReference>
<dbReference type="Gene3D" id="1.10.1300.10">
    <property type="entry name" value="3'5'-cyclic nucleotide phosphodiesterase, catalytic domain"/>
    <property type="match status" value="1"/>
</dbReference>
<dbReference type="InterPro" id="IPR002073">
    <property type="entry name" value="PDEase_catalytic_dom"/>
</dbReference>
<dbReference type="GO" id="GO:0046872">
    <property type="term" value="F:metal ion binding"/>
    <property type="evidence" value="ECO:0007669"/>
    <property type="project" value="UniProtKB-KW"/>
</dbReference>
<accession>A0A7R9KY91</accession>
<dbReference type="Proteomes" id="UP000759131">
    <property type="component" value="Unassembled WGS sequence"/>
</dbReference>
<dbReference type="SUPFAM" id="SSF109604">
    <property type="entry name" value="HD-domain/PDEase-like"/>
    <property type="match status" value="1"/>
</dbReference>
<feature type="domain" description="PDEase" evidence="5">
    <location>
        <begin position="1"/>
        <end position="115"/>
    </location>
</feature>
<evidence type="ECO:0000256" key="1">
    <source>
        <dbReference type="ARBA" id="ARBA00022723"/>
    </source>
</evidence>
<dbReference type="Pfam" id="PF00233">
    <property type="entry name" value="PDEase_I"/>
    <property type="match status" value="1"/>
</dbReference>
<sequence>MTVPENRHFILQIALKCADLANPCRPWDLSKRWSEQICNEFYRQGDYESQLNIPVTPICNRHTTGIARIQTDFFKSIVTPLFDLWDQFLCSPLSRQLINNLRFNDNQWNHSLIKTKLKRRHSLECVFTAKQSDESMKRSHSLNDIKDVNEMSLTQFKSLYKPKAKQCINGCGTPPNADESNNKTNNKSKVLWDIQTDEEEEEEEDRVQHYAYQSITPNIKSYSFQMPSQPSHGSYFYDKKHMIGRRGSAPGCIGVYASCELAAALVFLHGAVASSQDQQRRSSFPADRAARHSANNIHTNGANKRTGGAFGTAGALRGRSLEYLVSSLKKNKSFYHLLYIIVHCIARRVHT</sequence>
<proteinExistence type="predicted"/>
<evidence type="ECO:0000259" key="5">
    <source>
        <dbReference type="PROSITE" id="PS51845"/>
    </source>
</evidence>
<dbReference type="PANTHER" id="PTHR11347">
    <property type="entry name" value="CYCLIC NUCLEOTIDE PHOSPHODIESTERASE"/>
    <property type="match status" value="1"/>
</dbReference>